<evidence type="ECO:0000313" key="3">
    <source>
        <dbReference type="Proteomes" id="UP000018211"/>
    </source>
</evidence>
<protein>
    <submittedName>
        <fullName evidence="2">Uncharacterized protein</fullName>
    </submittedName>
</protein>
<reference evidence="2 3" key="1">
    <citation type="journal article" date="2013" name="ISME J.">
        <title>Comparative genomics of pathogenic lineages of Vibrio nigripulchritudo identifies virulence-associated traits.</title>
        <authorList>
            <person name="Goudenege D."/>
            <person name="Labreuche Y."/>
            <person name="Krin E."/>
            <person name="Ansquer D."/>
            <person name="Mangenot S."/>
            <person name="Calteau A."/>
            <person name="Medigue C."/>
            <person name="Mazel D."/>
            <person name="Polz M.F."/>
            <person name="Le Roux F."/>
        </authorList>
    </citation>
    <scope>NUCLEOTIDE SEQUENCE [LARGE SCALE GENOMIC DNA]</scope>
    <source>
        <strain evidence="2 3">SOn1</strain>
    </source>
</reference>
<dbReference type="Proteomes" id="UP000018211">
    <property type="component" value="Unassembled WGS sequence"/>
</dbReference>
<accession>A0AAV2VWZ4</accession>
<proteinExistence type="predicted"/>
<sequence length="57" mass="6701">MQRKTLLSLASNGTESGLHQKGMAWLDKRKAYRKTYMFLTFDFIVNYMVIIIIVRCV</sequence>
<gene>
    <name evidence="2" type="ORF">VIBNISOn1_680005</name>
</gene>
<name>A0AAV2VWZ4_9VIBR</name>
<feature type="transmembrane region" description="Helical" evidence="1">
    <location>
        <begin position="36"/>
        <end position="54"/>
    </location>
</feature>
<organism evidence="2 3">
    <name type="scientific">Vibrio nigripulchritudo SOn1</name>
    <dbReference type="NCBI Taxonomy" id="1238450"/>
    <lineage>
        <taxon>Bacteria</taxon>
        <taxon>Pseudomonadati</taxon>
        <taxon>Pseudomonadota</taxon>
        <taxon>Gammaproteobacteria</taxon>
        <taxon>Vibrionales</taxon>
        <taxon>Vibrionaceae</taxon>
        <taxon>Vibrio</taxon>
    </lineage>
</organism>
<keyword evidence="1" id="KW-0472">Membrane</keyword>
<comment type="caution">
    <text evidence="2">The sequence shown here is derived from an EMBL/GenBank/DDBJ whole genome shotgun (WGS) entry which is preliminary data.</text>
</comment>
<evidence type="ECO:0000313" key="2">
    <source>
        <dbReference type="EMBL" id="CCO48875.1"/>
    </source>
</evidence>
<evidence type="ECO:0000256" key="1">
    <source>
        <dbReference type="SAM" id="Phobius"/>
    </source>
</evidence>
<keyword evidence="1" id="KW-1133">Transmembrane helix</keyword>
<dbReference type="EMBL" id="CAOF01000162">
    <property type="protein sequence ID" value="CCO48875.1"/>
    <property type="molecule type" value="Genomic_DNA"/>
</dbReference>
<keyword evidence="1" id="KW-0812">Transmembrane</keyword>
<dbReference type="AlphaFoldDB" id="A0AAV2VWZ4"/>